<evidence type="ECO:0000313" key="2">
    <source>
        <dbReference type="Proteomes" id="UP000298416"/>
    </source>
</evidence>
<reference evidence="1" key="2">
    <citation type="submission" date="2020-08" db="EMBL/GenBank/DDBJ databases">
        <title>Plant Genome Project.</title>
        <authorList>
            <person name="Zhang R.-G."/>
        </authorList>
    </citation>
    <scope>NUCLEOTIDE SEQUENCE</scope>
    <source>
        <strain evidence="1">Huo1</strain>
        <tissue evidence="1">Leaf</tissue>
    </source>
</reference>
<dbReference type="AlphaFoldDB" id="A0A8X8XBL4"/>
<organism evidence="1">
    <name type="scientific">Salvia splendens</name>
    <name type="common">Scarlet sage</name>
    <dbReference type="NCBI Taxonomy" id="180675"/>
    <lineage>
        <taxon>Eukaryota</taxon>
        <taxon>Viridiplantae</taxon>
        <taxon>Streptophyta</taxon>
        <taxon>Embryophyta</taxon>
        <taxon>Tracheophyta</taxon>
        <taxon>Spermatophyta</taxon>
        <taxon>Magnoliopsida</taxon>
        <taxon>eudicotyledons</taxon>
        <taxon>Gunneridae</taxon>
        <taxon>Pentapetalae</taxon>
        <taxon>asterids</taxon>
        <taxon>lamiids</taxon>
        <taxon>Lamiales</taxon>
        <taxon>Lamiaceae</taxon>
        <taxon>Nepetoideae</taxon>
        <taxon>Mentheae</taxon>
        <taxon>Salviinae</taxon>
        <taxon>Salvia</taxon>
        <taxon>Salvia subgen. Calosphace</taxon>
        <taxon>core Calosphace</taxon>
    </lineage>
</organism>
<dbReference type="Gene3D" id="4.10.1060.10">
    <property type="entry name" value="Zinc finger, RanBP2-type"/>
    <property type="match status" value="1"/>
</dbReference>
<reference evidence="1" key="1">
    <citation type="submission" date="2018-01" db="EMBL/GenBank/DDBJ databases">
        <authorList>
            <person name="Mao J.F."/>
        </authorList>
    </citation>
    <scope>NUCLEOTIDE SEQUENCE</scope>
    <source>
        <strain evidence="1">Huo1</strain>
        <tissue evidence="1">Leaf</tissue>
    </source>
</reference>
<name>A0A8X8XBL4_SALSN</name>
<comment type="caution">
    <text evidence="1">The sequence shown here is derived from an EMBL/GenBank/DDBJ whole genome shotgun (WGS) entry which is preliminary data.</text>
</comment>
<sequence>MPRVKVVFLYELRKQQAVFPLSRTTPPKATKTGGLGVPQVSPATVNAFSLVILFLTCCFPMCSCDFMNFSRNTVCKSCNRAPPLGSAMEDDLYTRKPY</sequence>
<protein>
    <submittedName>
        <fullName evidence="1">Uncharacterized protein</fullName>
    </submittedName>
</protein>
<proteinExistence type="predicted"/>
<dbReference type="EMBL" id="PNBA02000010">
    <property type="protein sequence ID" value="KAG6410423.1"/>
    <property type="molecule type" value="Genomic_DNA"/>
</dbReference>
<keyword evidence="2" id="KW-1185">Reference proteome</keyword>
<dbReference type="Proteomes" id="UP000298416">
    <property type="component" value="Unassembled WGS sequence"/>
</dbReference>
<accession>A0A8X8XBL4</accession>
<evidence type="ECO:0000313" key="1">
    <source>
        <dbReference type="EMBL" id="KAG6410423.1"/>
    </source>
</evidence>
<gene>
    <name evidence="1" type="ORF">SASPL_128483</name>
</gene>